<proteinExistence type="predicted"/>
<reference evidence="2" key="2">
    <citation type="submission" date="2020-02" db="EMBL/GenBank/DDBJ databases">
        <authorList>
            <person name="Gilchrist C.L.M."/>
            <person name="Chooi Y.-H."/>
        </authorList>
    </citation>
    <scope>NUCLEOTIDE SEQUENCE</scope>
    <source>
        <strain evidence="2">MST-FP2251</strain>
    </source>
</reference>
<evidence type="ECO:0000313" key="2">
    <source>
        <dbReference type="EMBL" id="KAF9888235.1"/>
    </source>
</evidence>
<comment type="caution">
    <text evidence="2">The sequence shown here is derived from an EMBL/GenBank/DDBJ whole genome shotgun (WGS) entry which is preliminary data.</text>
</comment>
<evidence type="ECO:0000256" key="1">
    <source>
        <dbReference type="SAM" id="SignalP"/>
    </source>
</evidence>
<dbReference type="EMBL" id="VCAU01000049">
    <property type="protein sequence ID" value="KAF9888235.1"/>
    <property type="molecule type" value="Genomic_DNA"/>
</dbReference>
<keyword evidence="1" id="KW-0732">Signal</keyword>
<dbReference type="Proteomes" id="UP001194746">
    <property type="component" value="Unassembled WGS sequence"/>
</dbReference>
<organism evidence="2 3">
    <name type="scientific">Aspergillus nanangensis</name>
    <dbReference type="NCBI Taxonomy" id="2582783"/>
    <lineage>
        <taxon>Eukaryota</taxon>
        <taxon>Fungi</taxon>
        <taxon>Dikarya</taxon>
        <taxon>Ascomycota</taxon>
        <taxon>Pezizomycotina</taxon>
        <taxon>Eurotiomycetes</taxon>
        <taxon>Eurotiomycetidae</taxon>
        <taxon>Eurotiales</taxon>
        <taxon>Aspergillaceae</taxon>
        <taxon>Aspergillus</taxon>
        <taxon>Aspergillus subgen. Circumdati</taxon>
    </lineage>
</organism>
<feature type="chain" id="PRO_5041903029" evidence="1">
    <location>
        <begin position="18"/>
        <end position="89"/>
    </location>
</feature>
<dbReference type="AlphaFoldDB" id="A0AAD4GT38"/>
<accession>A0AAD4GT38</accession>
<name>A0AAD4GT38_ASPNN</name>
<reference evidence="2" key="1">
    <citation type="journal article" date="2019" name="Beilstein J. Org. Chem.">
        <title>Nanangenines: drimane sesquiterpenoids as the dominant metabolite cohort of a novel Australian fungus, Aspergillus nanangensis.</title>
        <authorList>
            <person name="Lacey H.J."/>
            <person name="Gilchrist C.L.M."/>
            <person name="Crombie A."/>
            <person name="Kalaitzis J.A."/>
            <person name="Vuong D."/>
            <person name="Rutledge P.J."/>
            <person name="Turner P."/>
            <person name="Pitt J.I."/>
            <person name="Lacey E."/>
            <person name="Chooi Y.H."/>
            <person name="Piggott A.M."/>
        </authorList>
    </citation>
    <scope>NUCLEOTIDE SEQUENCE</scope>
    <source>
        <strain evidence="2">MST-FP2251</strain>
    </source>
</reference>
<evidence type="ECO:0000313" key="3">
    <source>
        <dbReference type="Proteomes" id="UP001194746"/>
    </source>
</evidence>
<keyword evidence="3" id="KW-1185">Reference proteome</keyword>
<sequence>MRLSTILAISLSSLALAAPLGPEPVQGVPDAQYQSQGGAIGSLVDKVAPGSNIGATLEDIPRKLRLDSIDPKTLFDAQQKAKKKTNADE</sequence>
<protein>
    <submittedName>
        <fullName evidence="2">Uncharacterized protein</fullName>
    </submittedName>
</protein>
<feature type="signal peptide" evidence="1">
    <location>
        <begin position="1"/>
        <end position="17"/>
    </location>
</feature>
<gene>
    <name evidence="2" type="ORF">FE257_008804</name>
</gene>